<dbReference type="SMART" id="SM01005">
    <property type="entry name" value="Ala_racemase_C"/>
    <property type="match status" value="1"/>
</dbReference>
<reference evidence="12 13" key="1">
    <citation type="submission" date="2017-12" db="EMBL/GenBank/DDBJ databases">
        <title>Kangiella profundi FT102 completed genome.</title>
        <authorList>
            <person name="Xu J."/>
            <person name="Wang J."/>
            <person name="Lu Y."/>
        </authorList>
    </citation>
    <scope>NUCLEOTIDE SEQUENCE [LARGE SCALE GENOMIC DNA]</scope>
    <source>
        <strain evidence="12 13">FT102</strain>
    </source>
</reference>
<dbReference type="PANTHER" id="PTHR30511:SF4">
    <property type="entry name" value="ALANINE RACEMASE, BIOSYNTHETIC"/>
    <property type="match status" value="1"/>
</dbReference>
<dbReference type="KEGG" id="kpd:CW740_02600"/>
<dbReference type="GO" id="GO:0008784">
    <property type="term" value="F:alanine racemase activity"/>
    <property type="evidence" value="ECO:0007669"/>
    <property type="project" value="UniProtKB-UniRule"/>
</dbReference>
<comment type="similarity">
    <text evidence="4 9">Belongs to the alanine racemase family.</text>
</comment>
<dbReference type="FunFam" id="3.20.20.10:FF:000002">
    <property type="entry name" value="Alanine racemase"/>
    <property type="match status" value="1"/>
</dbReference>
<dbReference type="Gene3D" id="2.40.37.10">
    <property type="entry name" value="Lyase, Ornithine Decarboxylase, Chain A, domain 1"/>
    <property type="match status" value="1"/>
</dbReference>
<organism evidence="12 13">
    <name type="scientific">Kangiella profundi</name>
    <dbReference type="NCBI Taxonomy" id="1561924"/>
    <lineage>
        <taxon>Bacteria</taxon>
        <taxon>Pseudomonadati</taxon>
        <taxon>Pseudomonadota</taxon>
        <taxon>Gammaproteobacteria</taxon>
        <taxon>Kangiellales</taxon>
        <taxon>Kangiellaceae</taxon>
        <taxon>Kangiella</taxon>
    </lineage>
</organism>
<dbReference type="NCBIfam" id="TIGR00492">
    <property type="entry name" value="alr"/>
    <property type="match status" value="1"/>
</dbReference>
<comment type="pathway">
    <text evidence="3">Cell wall biogenesis; peptidoglycan biosynthesis.</text>
</comment>
<dbReference type="InterPro" id="IPR020622">
    <property type="entry name" value="Ala_racemase_pyridoxalP-BS"/>
</dbReference>
<dbReference type="SUPFAM" id="SSF51419">
    <property type="entry name" value="PLP-binding barrel"/>
    <property type="match status" value="1"/>
</dbReference>
<evidence type="ECO:0000256" key="2">
    <source>
        <dbReference type="ARBA" id="ARBA00001933"/>
    </source>
</evidence>
<dbReference type="EMBL" id="CP025120">
    <property type="protein sequence ID" value="AUD78187.1"/>
    <property type="molecule type" value="Genomic_DNA"/>
</dbReference>
<dbReference type="Pfam" id="PF00842">
    <property type="entry name" value="Ala_racemase_C"/>
    <property type="match status" value="1"/>
</dbReference>
<dbReference type="CDD" id="cd06827">
    <property type="entry name" value="PLPDE_III_AR_proteobact"/>
    <property type="match status" value="1"/>
</dbReference>
<dbReference type="FunFam" id="2.40.37.10:FF:000002">
    <property type="entry name" value="Alanine racemase"/>
    <property type="match status" value="1"/>
</dbReference>
<evidence type="ECO:0000256" key="10">
    <source>
        <dbReference type="PIRSR" id="PIRSR600821-50"/>
    </source>
</evidence>
<comment type="catalytic activity">
    <reaction evidence="1 9">
        <text>L-alanine = D-alanine</text>
        <dbReference type="Rhea" id="RHEA:20249"/>
        <dbReference type="ChEBI" id="CHEBI:57416"/>
        <dbReference type="ChEBI" id="CHEBI:57972"/>
        <dbReference type="EC" id="5.1.1.1"/>
    </reaction>
</comment>
<name>A0A2K9A9T5_9GAMM</name>
<evidence type="ECO:0000256" key="8">
    <source>
        <dbReference type="ARBA" id="ARBA00037912"/>
    </source>
</evidence>
<dbReference type="Gene3D" id="3.20.20.10">
    <property type="entry name" value="Alanine racemase"/>
    <property type="match status" value="1"/>
</dbReference>
<evidence type="ECO:0000256" key="6">
    <source>
        <dbReference type="ARBA" id="ARBA00022898"/>
    </source>
</evidence>
<protein>
    <recommendedName>
        <fullName evidence="5 9">Alanine racemase</fullName>
        <ecNumber evidence="5 9">5.1.1.1</ecNumber>
    </recommendedName>
</protein>
<gene>
    <name evidence="12" type="primary">alr</name>
    <name evidence="12" type="ORF">CW740_02600</name>
</gene>
<dbReference type="EC" id="5.1.1.1" evidence="5 9"/>
<dbReference type="PROSITE" id="PS00395">
    <property type="entry name" value="ALANINE_RACEMASE"/>
    <property type="match status" value="1"/>
</dbReference>
<accession>A0A2K9A9T5</accession>
<dbReference type="OrthoDB" id="9813814at2"/>
<evidence type="ECO:0000256" key="7">
    <source>
        <dbReference type="ARBA" id="ARBA00023235"/>
    </source>
</evidence>
<dbReference type="PANTHER" id="PTHR30511">
    <property type="entry name" value="ALANINE RACEMASE"/>
    <property type="match status" value="1"/>
</dbReference>
<keyword evidence="7 9" id="KW-0413">Isomerase</keyword>
<evidence type="ECO:0000313" key="12">
    <source>
        <dbReference type="EMBL" id="AUD78187.1"/>
    </source>
</evidence>
<dbReference type="InterPro" id="IPR011079">
    <property type="entry name" value="Ala_racemase_C"/>
</dbReference>
<dbReference type="InterPro" id="IPR009006">
    <property type="entry name" value="Ala_racemase/Decarboxylase_C"/>
</dbReference>
<comment type="function">
    <text evidence="9">Catalyzes the interconversion of L-alanine and D-alanine. May also act on other amino acids.</text>
</comment>
<comment type="pathway">
    <text evidence="8 9">Amino-acid biosynthesis; D-alanine biosynthesis; D-alanine from L-alanine: step 1/1.</text>
</comment>
<dbReference type="InterPro" id="IPR001608">
    <property type="entry name" value="Ala_racemase_N"/>
</dbReference>
<evidence type="ECO:0000256" key="3">
    <source>
        <dbReference type="ARBA" id="ARBA00004752"/>
    </source>
</evidence>
<dbReference type="RefSeq" id="WP_106646065.1">
    <property type="nucleotide sequence ID" value="NZ_BMGO01000002.1"/>
</dbReference>
<dbReference type="InterPro" id="IPR000821">
    <property type="entry name" value="Ala_racemase"/>
</dbReference>
<evidence type="ECO:0000256" key="5">
    <source>
        <dbReference type="ARBA" id="ARBA00013089"/>
    </source>
</evidence>
<dbReference type="PRINTS" id="PR00992">
    <property type="entry name" value="ALARACEMASE"/>
</dbReference>
<dbReference type="UniPathway" id="UPA00042">
    <property type="reaction ID" value="UER00497"/>
</dbReference>
<dbReference type="Pfam" id="PF01168">
    <property type="entry name" value="Ala_racemase_N"/>
    <property type="match status" value="1"/>
</dbReference>
<sequence>MRSTKAVIDLAALRHNLRTIKSIASGSKVMAVVKANAYGHGLVQIAKALTNDADMFAVATVQEALSLRKAEIKTPILLLEGIFNAKDLELVVEHDLEVVLHHWPQIEALQNFKTDKQIKVWVKLDSGMHRLGFALQDLALIESTLADISCLANPIRLMSHFASADDPEDDFSATQLEAFDQATKHITTEKSMANSAGILTQKNAHYDWVRPGLLLYGCSPLIGSEASEYDLKPVMSLESQILAIKPIKKGESTGYGRHWFADRDTNLGLVAIGYGDGYPRHAKNGTPIWVNGRTVPLVGRVSMDMLAVDLGPDCQDAVGDRVVLWGKELPAERVAPHADTIPYTLFCGVTKRVRFYYKDKSNEM</sequence>
<dbReference type="Proteomes" id="UP000232693">
    <property type="component" value="Chromosome"/>
</dbReference>
<feature type="active site" description="Proton acceptor; specific for D-alanine" evidence="9">
    <location>
        <position position="34"/>
    </location>
</feature>
<evidence type="ECO:0000313" key="13">
    <source>
        <dbReference type="Proteomes" id="UP000232693"/>
    </source>
</evidence>
<evidence type="ECO:0000256" key="11">
    <source>
        <dbReference type="PIRSR" id="PIRSR600821-52"/>
    </source>
</evidence>
<dbReference type="GO" id="GO:0030632">
    <property type="term" value="P:D-alanine biosynthetic process"/>
    <property type="evidence" value="ECO:0007669"/>
    <property type="project" value="UniProtKB-UniRule"/>
</dbReference>
<evidence type="ECO:0000256" key="9">
    <source>
        <dbReference type="HAMAP-Rule" id="MF_01201"/>
    </source>
</evidence>
<comment type="cofactor">
    <cofactor evidence="2 9 10">
        <name>pyridoxal 5'-phosphate</name>
        <dbReference type="ChEBI" id="CHEBI:597326"/>
    </cofactor>
</comment>
<evidence type="ECO:0000256" key="1">
    <source>
        <dbReference type="ARBA" id="ARBA00000316"/>
    </source>
</evidence>
<dbReference type="GO" id="GO:0005829">
    <property type="term" value="C:cytosol"/>
    <property type="evidence" value="ECO:0007669"/>
    <property type="project" value="TreeGrafter"/>
</dbReference>
<dbReference type="GO" id="GO:0030170">
    <property type="term" value="F:pyridoxal phosphate binding"/>
    <property type="evidence" value="ECO:0007669"/>
    <property type="project" value="UniProtKB-UniRule"/>
</dbReference>
<dbReference type="AlphaFoldDB" id="A0A2K9A9T5"/>
<feature type="binding site" evidence="9 11">
    <location>
        <position position="303"/>
    </location>
    <ligand>
        <name>substrate</name>
    </ligand>
</feature>
<dbReference type="SUPFAM" id="SSF50621">
    <property type="entry name" value="Alanine racemase C-terminal domain-like"/>
    <property type="match status" value="1"/>
</dbReference>
<proteinExistence type="inferred from homology"/>
<dbReference type="InterPro" id="IPR029066">
    <property type="entry name" value="PLP-binding_barrel"/>
</dbReference>
<feature type="binding site" evidence="9 11">
    <location>
        <position position="130"/>
    </location>
    <ligand>
        <name>substrate</name>
    </ligand>
</feature>
<feature type="active site" description="Proton acceptor; specific for L-alanine" evidence="9">
    <location>
        <position position="255"/>
    </location>
</feature>
<keyword evidence="13" id="KW-1185">Reference proteome</keyword>
<feature type="modified residue" description="N6-(pyridoxal phosphate)lysine" evidence="9 10">
    <location>
        <position position="34"/>
    </location>
</feature>
<evidence type="ECO:0000256" key="4">
    <source>
        <dbReference type="ARBA" id="ARBA00007880"/>
    </source>
</evidence>
<keyword evidence="6 9" id="KW-0663">Pyridoxal phosphate</keyword>
<dbReference type="HAMAP" id="MF_01201">
    <property type="entry name" value="Ala_racemase"/>
    <property type="match status" value="1"/>
</dbReference>